<name>A0A840QQY0_9BACI</name>
<sequence>MQVPQIQMNSQTAQIGMQSQRPQMQVQQPEADLSIQQQHGGMTIHKQDGQLSIDQSQAFAEANLIGPLRSSDEFAAQASQAAFQYAAKVAQQGEMLKQIESGQPAIPEIARQDGILDPPPQVTHGWMPSSAFSVQFDYNAGDINVDAQPDNLDIHVNKNDPMIDIPRWQRDVYLEQKNNLTIDVVGTNVNRHL</sequence>
<keyword evidence="2" id="KW-1185">Reference proteome</keyword>
<evidence type="ECO:0008006" key="3">
    <source>
        <dbReference type="Google" id="ProtNLM"/>
    </source>
</evidence>
<gene>
    <name evidence="1" type="ORF">HNQ41_001950</name>
</gene>
<protein>
    <recommendedName>
        <fullName evidence="3">YviE</fullName>
    </recommendedName>
</protein>
<dbReference type="RefSeq" id="WP_184664202.1">
    <property type="nucleotide sequence ID" value="NZ_JACHHB010000008.1"/>
</dbReference>
<dbReference type="EMBL" id="JACHHB010000008">
    <property type="protein sequence ID" value="MBB5173760.1"/>
    <property type="molecule type" value="Genomic_DNA"/>
</dbReference>
<accession>A0A840QQY0</accession>
<comment type="caution">
    <text evidence="1">The sequence shown here is derived from an EMBL/GenBank/DDBJ whole genome shotgun (WGS) entry which is preliminary data.</text>
</comment>
<reference evidence="1 2" key="1">
    <citation type="submission" date="2020-08" db="EMBL/GenBank/DDBJ databases">
        <title>Genomic Encyclopedia of Type Strains, Phase IV (KMG-IV): sequencing the most valuable type-strain genomes for metagenomic binning, comparative biology and taxonomic classification.</title>
        <authorList>
            <person name="Goeker M."/>
        </authorList>
    </citation>
    <scope>NUCLEOTIDE SEQUENCE [LARGE SCALE GENOMIC DNA]</scope>
    <source>
        <strain evidence="1 2">DSM 24696</strain>
    </source>
</reference>
<proteinExistence type="predicted"/>
<dbReference type="Pfam" id="PF20074">
    <property type="entry name" value="DUF6470"/>
    <property type="match status" value="1"/>
</dbReference>
<dbReference type="InterPro" id="IPR045527">
    <property type="entry name" value="DUF6470"/>
</dbReference>
<evidence type="ECO:0000313" key="1">
    <source>
        <dbReference type="EMBL" id="MBB5173760.1"/>
    </source>
</evidence>
<dbReference type="AlphaFoldDB" id="A0A840QQY0"/>
<organism evidence="1 2">
    <name type="scientific">Texcoconibacillus texcoconensis</name>
    <dbReference type="NCBI Taxonomy" id="1095777"/>
    <lineage>
        <taxon>Bacteria</taxon>
        <taxon>Bacillati</taxon>
        <taxon>Bacillota</taxon>
        <taxon>Bacilli</taxon>
        <taxon>Bacillales</taxon>
        <taxon>Bacillaceae</taxon>
        <taxon>Texcoconibacillus</taxon>
    </lineage>
</organism>
<evidence type="ECO:0000313" key="2">
    <source>
        <dbReference type="Proteomes" id="UP000551878"/>
    </source>
</evidence>
<dbReference type="Proteomes" id="UP000551878">
    <property type="component" value="Unassembled WGS sequence"/>
</dbReference>